<gene>
    <name evidence="1" type="ORF">Anapl_05002</name>
</gene>
<evidence type="ECO:0000313" key="1">
    <source>
        <dbReference type="EMBL" id="EOB04703.1"/>
    </source>
</evidence>
<dbReference type="EMBL" id="KB742764">
    <property type="protein sequence ID" value="EOB04703.1"/>
    <property type="molecule type" value="Genomic_DNA"/>
</dbReference>
<evidence type="ECO:0000313" key="2">
    <source>
        <dbReference type="Proteomes" id="UP000296049"/>
    </source>
</evidence>
<accession>R0LW40</accession>
<reference evidence="2" key="1">
    <citation type="journal article" date="2013" name="Nat. Genet.">
        <title>The duck genome and transcriptome provide insight into an avian influenza virus reservoir species.</title>
        <authorList>
            <person name="Huang Y."/>
            <person name="Li Y."/>
            <person name="Burt D.W."/>
            <person name="Chen H."/>
            <person name="Zhang Y."/>
            <person name="Qian W."/>
            <person name="Kim H."/>
            <person name="Gan S."/>
            <person name="Zhao Y."/>
            <person name="Li J."/>
            <person name="Yi K."/>
            <person name="Feng H."/>
            <person name="Zhu P."/>
            <person name="Li B."/>
            <person name="Liu Q."/>
            <person name="Fairley S."/>
            <person name="Magor K.E."/>
            <person name="Du Z."/>
            <person name="Hu X."/>
            <person name="Goodman L."/>
            <person name="Tafer H."/>
            <person name="Vignal A."/>
            <person name="Lee T."/>
            <person name="Kim K.W."/>
            <person name="Sheng Z."/>
            <person name="An Y."/>
            <person name="Searle S."/>
            <person name="Herrero J."/>
            <person name="Groenen M.A."/>
            <person name="Crooijmans R.P."/>
            <person name="Faraut T."/>
            <person name="Cai Q."/>
            <person name="Webster R.G."/>
            <person name="Aldridge J.R."/>
            <person name="Warren W.C."/>
            <person name="Bartschat S."/>
            <person name="Kehr S."/>
            <person name="Marz M."/>
            <person name="Stadler P.F."/>
            <person name="Smith J."/>
            <person name="Kraus R.H."/>
            <person name="Zhao Y."/>
            <person name="Ren L."/>
            <person name="Fei J."/>
            <person name="Morisson M."/>
            <person name="Kaiser P."/>
            <person name="Griffin D.K."/>
            <person name="Rao M."/>
            <person name="Pitel F."/>
            <person name="Wang J."/>
            <person name="Li N."/>
        </authorList>
    </citation>
    <scope>NUCLEOTIDE SEQUENCE [LARGE SCALE GENOMIC DNA]</scope>
</reference>
<keyword evidence="2" id="KW-1185">Reference proteome</keyword>
<organism evidence="1 2">
    <name type="scientific">Anas platyrhynchos</name>
    <name type="common">Mallard</name>
    <name type="synonym">Anas boschas</name>
    <dbReference type="NCBI Taxonomy" id="8839"/>
    <lineage>
        <taxon>Eukaryota</taxon>
        <taxon>Metazoa</taxon>
        <taxon>Chordata</taxon>
        <taxon>Craniata</taxon>
        <taxon>Vertebrata</taxon>
        <taxon>Euteleostomi</taxon>
        <taxon>Archelosauria</taxon>
        <taxon>Archosauria</taxon>
        <taxon>Dinosauria</taxon>
        <taxon>Saurischia</taxon>
        <taxon>Theropoda</taxon>
        <taxon>Coelurosauria</taxon>
        <taxon>Aves</taxon>
        <taxon>Neognathae</taxon>
        <taxon>Galloanserae</taxon>
        <taxon>Anseriformes</taxon>
        <taxon>Anatidae</taxon>
        <taxon>Anatinae</taxon>
        <taxon>Anas</taxon>
    </lineage>
</organism>
<proteinExistence type="predicted"/>
<dbReference type="AlphaFoldDB" id="R0LW40"/>
<sequence>MQAQKKGLESFCLRVALPHECRNTDSFTGNDAGAKAKKREMGLFGIVPMRKQNYQHLPKILQFPKHQQMQNFSTAGEYPLKEDRICKNTAAVARSFHQSLETGFVHRDVDQYPVE</sequence>
<dbReference type="Proteomes" id="UP000296049">
    <property type="component" value="Unassembled WGS sequence"/>
</dbReference>
<protein>
    <submittedName>
        <fullName evidence="1">Uncharacterized protein</fullName>
    </submittedName>
</protein>
<name>R0LW40_ANAPL</name>